<feature type="signal peptide" evidence="1">
    <location>
        <begin position="1"/>
        <end position="20"/>
    </location>
</feature>
<evidence type="ECO:0000313" key="2">
    <source>
        <dbReference type="EMBL" id="OAB28189.1"/>
    </source>
</evidence>
<evidence type="ECO:0000256" key="1">
    <source>
        <dbReference type="SAM" id="SignalP"/>
    </source>
</evidence>
<dbReference type="AlphaFoldDB" id="A0A167XBD4"/>
<protein>
    <recommendedName>
        <fullName evidence="4">GLPGLI family protein</fullName>
    </recommendedName>
</protein>
<evidence type="ECO:0008006" key="4">
    <source>
        <dbReference type="Google" id="ProtNLM"/>
    </source>
</evidence>
<keyword evidence="3" id="KW-1185">Reference proteome</keyword>
<dbReference type="STRING" id="249352.SAMN05444395_11240"/>
<dbReference type="Pfam" id="PF09697">
    <property type="entry name" value="Porph_ging"/>
    <property type="match status" value="1"/>
</dbReference>
<accession>A0A167XBD4</accession>
<sequence length="230" mass="26335">MNNKFLVTAICCFFSLNSSAQVINGVLNYKLKVGEDDLFNQFDKKTRDDYINDIESEMYTLEFNTIKSVFYCEGGLSIDGKNKSLKLYFREKDSLYSLRPENDPDFGEIIIVENRNTKWDLLNESKTIDGYLCYKATSTLVRNNGTKGVFKFPIVAWYAPAIPVPFGPLGYGNLPGLILELQERNILYGVSKIVLNFKDEKTKTKLFKPHIGRRISSEELSSKISELFKK</sequence>
<gene>
    <name evidence="2" type="ORF">FBFR_10130</name>
</gene>
<dbReference type="OrthoDB" id="1429333at2"/>
<keyword evidence="1" id="KW-0732">Signal</keyword>
<organism evidence="2 3">
    <name type="scientific">Flavobacterium fryxellicola</name>
    <dbReference type="NCBI Taxonomy" id="249352"/>
    <lineage>
        <taxon>Bacteria</taxon>
        <taxon>Pseudomonadati</taxon>
        <taxon>Bacteroidota</taxon>
        <taxon>Flavobacteriia</taxon>
        <taxon>Flavobacteriales</taxon>
        <taxon>Flavobacteriaceae</taxon>
        <taxon>Flavobacterium</taxon>
    </lineage>
</organism>
<dbReference type="EMBL" id="LVJE01000013">
    <property type="protein sequence ID" value="OAB28189.1"/>
    <property type="molecule type" value="Genomic_DNA"/>
</dbReference>
<evidence type="ECO:0000313" key="3">
    <source>
        <dbReference type="Proteomes" id="UP000077164"/>
    </source>
</evidence>
<name>A0A167XBD4_9FLAO</name>
<reference evidence="2 3" key="1">
    <citation type="submission" date="2016-03" db="EMBL/GenBank/DDBJ databases">
        <title>Draft genome sequence of Flavobacterium fryxellicola DSM 16209.</title>
        <authorList>
            <person name="Shin S.-K."/>
            <person name="Yi H."/>
        </authorList>
    </citation>
    <scope>NUCLEOTIDE SEQUENCE [LARGE SCALE GENOMIC DNA]</scope>
    <source>
        <strain evidence="2 3">DSM 16209</strain>
    </source>
</reference>
<feature type="chain" id="PRO_5007894351" description="GLPGLI family protein" evidence="1">
    <location>
        <begin position="21"/>
        <end position="230"/>
    </location>
</feature>
<comment type="caution">
    <text evidence="2">The sequence shown here is derived from an EMBL/GenBank/DDBJ whole genome shotgun (WGS) entry which is preliminary data.</text>
</comment>
<dbReference type="NCBIfam" id="TIGR01200">
    <property type="entry name" value="GLPGLI"/>
    <property type="match status" value="1"/>
</dbReference>
<dbReference type="InterPro" id="IPR005901">
    <property type="entry name" value="GLPGLI"/>
</dbReference>
<proteinExistence type="predicted"/>
<dbReference type="Proteomes" id="UP000077164">
    <property type="component" value="Unassembled WGS sequence"/>
</dbReference>
<dbReference type="RefSeq" id="WP_066080609.1">
    <property type="nucleotide sequence ID" value="NZ_FRDK01000012.1"/>
</dbReference>